<dbReference type="RefSeq" id="WP_019442217.1">
    <property type="nucleotide sequence ID" value="NZ_ALOE01000027.1"/>
</dbReference>
<protein>
    <submittedName>
        <fullName evidence="1">Uncharacterized protein</fullName>
    </submittedName>
</protein>
<gene>
    <name evidence="1" type="ORF">FR932_00050</name>
</gene>
<evidence type="ECO:0000313" key="2">
    <source>
        <dbReference type="Proteomes" id="UP000327424"/>
    </source>
</evidence>
<dbReference type="KEGG" id="mmaa:FR932_00050"/>
<dbReference type="EMBL" id="CP044398">
    <property type="protein sequence ID" value="QFI36317.1"/>
    <property type="molecule type" value="Genomic_DNA"/>
</dbReference>
<evidence type="ECO:0000313" key="1">
    <source>
        <dbReference type="EMBL" id="QFI36317.1"/>
    </source>
</evidence>
<accession>A0A5J6WEJ4</accession>
<keyword evidence="1" id="KW-0614">Plasmid</keyword>
<name>A0A5J6WEJ4_MORMI</name>
<dbReference type="Proteomes" id="UP000327424">
    <property type="component" value="Plasmid unnamed1"/>
</dbReference>
<organism evidence="1 2">
    <name type="scientific">Moritella marina ATCC 15381</name>
    <dbReference type="NCBI Taxonomy" id="1202962"/>
    <lineage>
        <taxon>Bacteria</taxon>
        <taxon>Pseudomonadati</taxon>
        <taxon>Pseudomonadota</taxon>
        <taxon>Gammaproteobacteria</taxon>
        <taxon>Alteromonadales</taxon>
        <taxon>Moritellaceae</taxon>
        <taxon>Moritella</taxon>
    </lineage>
</organism>
<sequence>MNIDIIMQYEQKESASLIYSRSKLGLSLDALQFQFPKSVYSLELGDGVVADNTNEEWNGFSYPSFSKTQCDNLLLMLNKIPELKTELRNNDLVIYNDASGETEIIECRNNTYEFPGWCFFKFGEDEIKARINNLNWDVDDVANFFLWLNANSDVIECESMAQGQVQEFEFLSCLAIESIKKCLDGSMLALIDKHDTLKSLFN</sequence>
<dbReference type="AlphaFoldDB" id="A0A5J6WEJ4"/>
<reference evidence="1 2" key="1">
    <citation type="submission" date="2019-09" db="EMBL/GenBank/DDBJ databases">
        <title>Hybrid Assembly of the complete Genome of the Deep-Sea Bacterium Moritella marina from long Nanopore and Illumina reads.</title>
        <authorList>
            <person name="Magin S."/>
            <person name="Georgoulis A."/>
            <person name="Papadimitriou K."/>
            <person name="Iliakis G."/>
            <person name="Vorgias C.E."/>
        </authorList>
    </citation>
    <scope>NUCLEOTIDE SEQUENCE [LARGE SCALE GENOMIC DNA]</scope>
    <source>
        <strain evidence="1 2">MP-1</strain>
        <plasmid evidence="1 2">unnamed1</plasmid>
    </source>
</reference>
<proteinExistence type="predicted"/>
<geneLocation type="plasmid" evidence="1 2">
    <name>unnamed1</name>
</geneLocation>
<keyword evidence="2" id="KW-1185">Reference proteome</keyword>